<dbReference type="Proteomes" id="UP001597460">
    <property type="component" value="Unassembled WGS sequence"/>
</dbReference>
<dbReference type="RefSeq" id="WP_390302754.1">
    <property type="nucleotide sequence ID" value="NZ_JBHULI010000025.1"/>
</dbReference>
<sequence>MSKPKSAEDFFNQLTNWNKELSYLRNLISDTELNETIKWGMPVYTLGGKNVLGLGGFKHHFGIWFFNGALIDDPAGYLQNAQDGKTKAMRQLRFESFEEIDPNIINDLVQKAINNQKDGKEVNIDVNREAEIPFLLDKAFSGDNELRSHFDKLTPGRQREYAQYIAEAKQDATKERRLVKIIPMIKDGVGLNDQYQK</sequence>
<proteinExistence type="predicted"/>
<keyword evidence="3" id="KW-1185">Reference proteome</keyword>
<dbReference type="Pfam" id="PF08818">
    <property type="entry name" value="DUF1801"/>
    <property type="match status" value="1"/>
</dbReference>
<dbReference type="PIRSF" id="PIRSF021308">
    <property type="entry name" value="UCP021308"/>
    <property type="match status" value="1"/>
</dbReference>
<dbReference type="Pfam" id="PF13376">
    <property type="entry name" value="OmdA"/>
    <property type="match status" value="1"/>
</dbReference>
<dbReference type="InterPro" id="IPR016786">
    <property type="entry name" value="YdeI_bac"/>
</dbReference>
<evidence type="ECO:0000313" key="2">
    <source>
        <dbReference type="EMBL" id="MFD2533088.1"/>
    </source>
</evidence>
<accession>A0ABW5JK17</accession>
<evidence type="ECO:0000313" key="3">
    <source>
        <dbReference type="Proteomes" id="UP001597460"/>
    </source>
</evidence>
<dbReference type="EMBL" id="JBHULI010000025">
    <property type="protein sequence ID" value="MFD2533088.1"/>
    <property type="molecule type" value="Genomic_DNA"/>
</dbReference>
<feature type="domain" description="YdhG-like" evidence="1">
    <location>
        <begin position="17"/>
        <end position="113"/>
    </location>
</feature>
<name>A0ABW5JK17_9BACT</name>
<protein>
    <submittedName>
        <fullName evidence="2">YdeI family protein</fullName>
    </submittedName>
</protein>
<comment type="caution">
    <text evidence="2">The sequence shown here is derived from an EMBL/GenBank/DDBJ whole genome shotgun (WGS) entry which is preliminary data.</text>
</comment>
<dbReference type="SUPFAM" id="SSF159888">
    <property type="entry name" value="YdhG-like"/>
    <property type="match status" value="1"/>
</dbReference>
<gene>
    <name evidence="2" type="ORF">ACFSVN_11570</name>
</gene>
<organism evidence="2 3">
    <name type="scientific">Gracilimonas halophila</name>
    <dbReference type="NCBI Taxonomy" id="1834464"/>
    <lineage>
        <taxon>Bacteria</taxon>
        <taxon>Pseudomonadati</taxon>
        <taxon>Balneolota</taxon>
        <taxon>Balneolia</taxon>
        <taxon>Balneolales</taxon>
        <taxon>Balneolaceae</taxon>
        <taxon>Gracilimonas</taxon>
    </lineage>
</organism>
<dbReference type="InterPro" id="IPR014922">
    <property type="entry name" value="YdhG-like"/>
</dbReference>
<reference evidence="3" key="1">
    <citation type="journal article" date="2019" name="Int. J. Syst. Evol. Microbiol.">
        <title>The Global Catalogue of Microorganisms (GCM) 10K type strain sequencing project: providing services to taxonomists for standard genome sequencing and annotation.</title>
        <authorList>
            <consortium name="The Broad Institute Genomics Platform"/>
            <consortium name="The Broad Institute Genome Sequencing Center for Infectious Disease"/>
            <person name="Wu L."/>
            <person name="Ma J."/>
        </authorList>
    </citation>
    <scope>NUCLEOTIDE SEQUENCE [LARGE SCALE GENOMIC DNA]</scope>
    <source>
        <strain evidence="3">KCTC 52042</strain>
    </source>
</reference>
<dbReference type="Gene3D" id="3.90.1150.200">
    <property type="match status" value="1"/>
</dbReference>
<evidence type="ECO:0000259" key="1">
    <source>
        <dbReference type="Pfam" id="PF08818"/>
    </source>
</evidence>